<accession>A0A5P9NQP6</accession>
<dbReference type="EMBL" id="CP036422">
    <property type="protein sequence ID" value="QFU77989.1"/>
    <property type="molecule type" value="Genomic_DNA"/>
</dbReference>
<dbReference type="AlphaFoldDB" id="A0A5P9NQP6"/>
<feature type="domain" description="C-methyltransferase" evidence="1">
    <location>
        <begin position="251"/>
        <end position="347"/>
    </location>
</feature>
<evidence type="ECO:0000313" key="3">
    <source>
        <dbReference type="Proteomes" id="UP000326287"/>
    </source>
</evidence>
<keyword evidence="3" id="KW-1185">Reference proteome</keyword>
<dbReference type="KEGG" id="halc:EY643_19400"/>
<name>A0A5P9NQP6_9GAMM</name>
<dbReference type="InterPro" id="IPR029063">
    <property type="entry name" value="SAM-dependent_MTases_sf"/>
</dbReference>
<dbReference type="Proteomes" id="UP000326287">
    <property type="component" value="Chromosome"/>
</dbReference>
<reference evidence="2 3" key="1">
    <citation type="submission" date="2019-02" db="EMBL/GenBank/DDBJ databases">
        <authorList>
            <person name="Li S.-H."/>
        </authorList>
    </citation>
    <scope>NUCLEOTIDE SEQUENCE [LARGE SCALE GENOMIC DNA]</scope>
    <source>
        <strain evidence="2 3">IMCC14385</strain>
    </source>
</reference>
<gene>
    <name evidence="2" type="ORF">EY643_19400</name>
</gene>
<dbReference type="OrthoDB" id="9791944at2"/>
<dbReference type="Gene3D" id="3.40.50.720">
    <property type="entry name" value="NAD(P)-binding Rossmann-like Domain"/>
    <property type="match status" value="1"/>
</dbReference>
<keyword evidence="2" id="KW-0808">Transferase</keyword>
<dbReference type="Pfam" id="PF08484">
    <property type="entry name" value="Methyltransf_14"/>
    <property type="match status" value="1"/>
</dbReference>
<evidence type="ECO:0000313" key="2">
    <source>
        <dbReference type="EMBL" id="QFU77989.1"/>
    </source>
</evidence>
<evidence type="ECO:0000259" key="1">
    <source>
        <dbReference type="Pfam" id="PF08484"/>
    </source>
</evidence>
<dbReference type="Gene3D" id="3.40.50.150">
    <property type="entry name" value="Vaccinia Virus protein VP39"/>
    <property type="match status" value="1"/>
</dbReference>
<protein>
    <submittedName>
        <fullName evidence="2">Methyltransferase domain-containing protein</fullName>
    </submittedName>
</protein>
<dbReference type="InterPro" id="IPR013691">
    <property type="entry name" value="MeTrfase_14"/>
</dbReference>
<dbReference type="GO" id="GO:0032259">
    <property type="term" value="P:methylation"/>
    <property type="evidence" value="ECO:0007669"/>
    <property type="project" value="UniProtKB-KW"/>
</dbReference>
<dbReference type="Pfam" id="PF13489">
    <property type="entry name" value="Methyltransf_23"/>
    <property type="match status" value="1"/>
</dbReference>
<dbReference type="GO" id="GO:0008168">
    <property type="term" value="F:methyltransferase activity"/>
    <property type="evidence" value="ECO:0007669"/>
    <property type="project" value="UniProtKB-KW"/>
</dbReference>
<dbReference type="SUPFAM" id="SSF53335">
    <property type="entry name" value="S-adenosyl-L-methionine-dependent methyltransferases"/>
    <property type="match status" value="1"/>
</dbReference>
<sequence>MRTREAALDYPKGSLELAVCHACGFITNLAFERGRHEYSHDCEESQGCSPTFSRWLQELAAQLVENHDIRHKTVLEIGSGKGEFLEAICRAGDNRGFGYDPAYVRGRHDSQTTGSLDFIPEFWDASKGIHDAEFIACRHTLEHIPDVADFLAQLREAIASRIDTLVFFEVPDVMRVLKECAFWDIYYEHCSYFSTRSLERLFQRNGFDVLECALDYDDQYIMLLARPIASPPVAATDPALELAASDHYRDHWAKNSIHWQAFLQQRLEREQAVVLWGGGSKAVAFLTRIQGSAAIKTVVDINPHKQGAYMPGTGQLVIAPGELKENPPHTVIVVNPIYHGEIEAMLSELGLQPEIVCLQG</sequence>
<proteinExistence type="predicted"/>
<organism evidence="2 3">
    <name type="scientific">Halioglobus maricola</name>
    <dbReference type="NCBI Taxonomy" id="2601894"/>
    <lineage>
        <taxon>Bacteria</taxon>
        <taxon>Pseudomonadati</taxon>
        <taxon>Pseudomonadota</taxon>
        <taxon>Gammaproteobacteria</taxon>
        <taxon>Cellvibrionales</taxon>
        <taxon>Halieaceae</taxon>
        <taxon>Halioglobus</taxon>
    </lineage>
</organism>
<keyword evidence="2" id="KW-0489">Methyltransferase</keyword>